<evidence type="ECO:0000256" key="1">
    <source>
        <dbReference type="ARBA" id="ARBA00006846"/>
    </source>
</evidence>
<dbReference type="InterPro" id="IPR000558">
    <property type="entry name" value="Histone_H2B"/>
</dbReference>
<dbReference type="OrthoDB" id="10414966at2759"/>
<dbReference type="EMBL" id="KK114066">
    <property type="protein sequence ID" value="KFM61646.1"/>
    <property type="molecule type" value="Genomic_DNA"/>
</dbReference>
<reference evidence="2 3" key="1">
    <citation type="submission" date="2013-11" db="EMBL/GenBank/DDBJ databases">
        <title>Genome sequencing of Stegodyphus mimosarum.</title>
        <authorList>
            <person name="Bechsgaard J."/>
        </authorList>
    </citation>
    <scope>NUCLEOTIDE SEQUENCE [LARGE SCALE GENOMIC DNA]</scope>
</reference>
<dbReference type="Gene3D" id="1.10.20.10">
    <property type="entry name" value="Histone, subunit A"/>
    <property type="match status" value="1"/>
</dbReference>
<dbReference type="InterPro" id="IPR009072">
    <property type="entry name" value="Histone-fold"/>
</dbReference>
<name>A0A087T957_STEMI</name>
<dbReference type="Proteomes" id="UP000054359">
    <property type="component" value="Unassembled WGS sequence"/>
</dbReference>
<dbReference type="GO" id="GO:0003677">
    <property type="term" value="F:DNA binding"/>
    <property type="evidence" value="ECO:0007669"/>
    <property type="project" value="InterPro"/>
</dbReference>
<evidence type="ECO:0000313" key="3">
    <source>
        <dbReference type="Proteomes" id="UP000054359"/>
    </source>
</evidence>
<sequence length="390" mass="43598">MSLKPKALVILNNALNPVNVKLVDICNRRFRPTKKKPEMGVEVAYKAVTTVFNNEVRNHALAAGHNALLKFRYGYTLYKRKGTKQIRRKQKEKRRVALAHEFKTGVPAIVRIVYPEAKIDPKARNVMCTFLNVLSARIMKKVKDLNSETATAVDVKNAVEAILPHTMAEHAKAEGSKMVFTLEINGFTFIPKYHKRRKRRSGVIEEGELTENISIEVIEEDELPENISSEVIEEAEQTKNISSEVIEEGKLKENITSEVIEEGKLRKNISTGVVEEAELPENISGEVIGEGELSENISAIVINSDERAKFEFARVSAVFYSIFCDISLFLRWVMSFESGILQISISADSPIIIFTILRQAGQAPVIVNLEPLIQQLPSPTSAPPTSPETS</sequence>
<feature type="non-terminal residue" evidence="2">
    <location>
        <position position="390"/>
    </location>
</feature>
<organism evidence="2 3">
    <name type="scientific">Stegodyphus mimosarum</name>
    <name type="common">African social velvet spider</name>
    <dbReference type="NCBI Taxonomy" id="407821"/>
    <lineage>
        <taxon>Eukaryota</taxon>
        <taxon>Metazoa</taxon>
        <taxon>Ecdysozoa</taxon>
        <taxon>Arthropoda</taxon>
        <taxon>Chelicerata</taxon>
        <taxon>Arachnida</taxon>
        <taxon>Araneae</taxon>
        <taxon>Araneomorphae</taxon>
        <taxon>Entelegynae</taxon>
        <taxon>Eresoidea</taxon>
        <taxon>Eresidae</taxon>
        <taxon>Stegodyphus</taxon>
    </lineage>
</organism>
<dbReference type="SUPFAM" id="SSF47113">
    <property type="entry name" value="Histone-fold"/>
    <property type="match status" value="1"/>
</dbReference>
<comment type="similarity">
    <text evidence="1">Belongs to the histone H2B family.</text>
</comment>
<dbReference type="GO" id="GO:0000786">
    <property type="term" value="C:nucleosome"/>
    <property type="evidence" value="ECO:0007669"/>
    <property type="project" value="InterPro"/>
</dbReference>
<gene>
    <name evidence="2" type="ORF">X975_10066</name>
</gene>
<dbReference type="GO" id="GO:0030527">
    <property type="term" value="F:structural constituent of chromatin"/>
    <property type="evidence" value="ECO:0007669"/>
    <property type="project" value="InterPro"/>
</dbReference>
<accession>A0A087T957</accession>
<protein>
    <submittedName>
        <fullName evidence="2">Uncharacterized protein</fullName>
    </submittedName>
</protein>
<evidence type="ECO:0000313" key="2">
    <source>
        <dbReference type="EMBL" id="KFM61646.1"/>
    </source>
</evidence>
<dbReference type="AlphaFoldDB" id="A0A087T957"/>
<proteinExistence type="inferred from homology"/>
<dbReference type="PANTHER" id="PTHR23428">
    <property type="entry name" value="HISTONE H2B"/>
    <property type="match status" value="1"/>
</dbReference>
<dbReference type="GO" id="GO:0046982">
    <property type="term" value="F:protein heterodimerization activity"/>
    <property type="evidence" value="ECO:0007669"/>
    <property type="project" value="InterPro"/>
</dbReference>
<keyword evidence="3" id="KW-1185">Reference proteome</keyword>